<evidence type="ECO:0000256" key="2">
    <source>
        <dbReference type="ARBA" id="ARBA00007715"/>
    </source>
</evidence>
<dbReference type="GO" id="GO:0005789">
    <property type="term" value="C:endoplasmic reticulum membrane"/>
    <property type="evidence" value="ECO:0007669"/>
    <property type="project" value="UniProtKB-SubCell"/>
</dbReference>
<evidence type="ECO:0000256" key="6">
    <source>
        <dbReference type="ARBA" id="ARBA00022989"/>
    </source>
</evidence>
<accession>A0AAU9MRV4</accession>
<keyword evidence="5" id="KW-0256">Endoplasmic reticulum</keyword>
<evidence type="ECO:0000256" key="5">
    <source>
        <dbReference type="ARBA" id="ARBA00022824"/>
    </source>
</evidence>
<evidence type="ECO:0000256" key="8">
    <source>
        <dbReference type="SAM" id="MobiDB-lite"/>
    </source>
</evidence>
<sequence length="234" mass="26068">MGVEEKRWVMSKEVEIFKVRAYVAKMTRRVSIPNLLSIKYHTLNSKSGSFFLLILMDKGKGVMGNRKWAVEFTDNSSTPSSRDIPDPPGFTRATHDQDDSTLSRQKKDAEANWKSQKAWEVAQAPFKNLLMMGFMMWMAGSTVHLFSIGITFSALWQPLSALQGVGKVFEPYKDSKVDLNAPKLLFIALNLGGMLLGVWKLNTLGLLPTHASDWVSSLPPAHEVEYSGGGIALF</sequence>
<organism evidence="10 11">
    <name type="scientific">Lactuca virosa</name>
    <dbReference type="NCBI Taxonomy" id="75947"/>
    <lineage>
        <taxon>Eukaryota</taxon>
        <taxon>Viridiplantae</taxon>
        <taxon>Streptophyta</taxon>
        <taxon>Embryophyta</taxon>
        <taxon>Tracheophyta</taxon>
        <taxon>Spermatophyta</taxon>
        <taxon>Magnoliopsida</taxon>
        <taxon>eudicotyledons</taxon>
        <taxon>Gunneridae</taxon>
        <taxon>Pentapetalae</taxon>
        <taxon>asterids</taxon>
        <taxon>campanulids</taxon>
        <taxon>Asterales</taxon>
        <taxon>Asteraceae</taxon>
        <taxon>Cichorioideae</taxon>
        <taxon>Cichorieae</taxon>
        <taxon>Lactucinae</taxon>
        <taxon>Lactuca</taxon>
    </lineage>
</organism>
<keyword evidence="4 9" id="KW-0812">Transmembrane</keyword>
<reference evidence="10 11" key="1">
    <citation type="submission" date="2022-01" db="EMBL/GenBank/DDBJ databases">
        <authorList>
            <person name="Xiong W."/>
            <person name="Schranz E."/>
        </authorList>
    </citation>
    <scope>NUCLEOTIDE SEQUENCE [LARGE SCALE GENOMIC DNA]</scope>
</reference>
<gene>
    <name evidence="10" type="ORF">LVIROSA_LOCUS17347</name>
</gene>
<keyword evidence="11" id="KW-1185">Reference proteome</keyword>
<dbReference type="Pfam" id="PF06417">
    <property type="entry name" value="EMC4"/>
    <property type="match status" value="1"/>
</dbReference>
<comment type="subcellular location">
    <subcellularLocation>
        <location evidence="1">Endoplasmic reticulum membrane</location>
        <topology evidence="1">Multi-pass membrane protein</topology>
    </subcellularLocation>
</comment>
<keyword evidence="6 9" id="KW-1133">Transmembrane helix</keyword>
<dbReference type="InterPro" id="IPR009445">
    <property type="entry name" value="TMEM85/Emc4"/>
</dbReference>
<dbReference type="AlphaFoldDB" id="A0AAU9MRV4"/>
<feature type="region of interest" description="Disordered" evidence="8">
    <location>
        <begin position="74"/>
        <end position="104"/>
    </location>
</feature>
<protein>
    <recommendedName>
        <fullName evidence="3">ER membrane protein complex subunit 4</fullName>
    </recommendedName>
</protein>
<dbReference type="PANTHER" id="PTHR19315">
    <property type="entry name" value="ER MEMBRANE PROTEIN COMPLEX SUBUNIT 4"/>
    <property type="match status" value="1"/>
</dbReference>
<name>A0AAU9MRV4_9ASTR</name>
<evidence type="ECO:0000313" key="10">
    <source>
        <dbReference type="EMBL" id="CAH1430584.1"/>
    </source>
</evidence>
<evidence type="ECO:0000256" key="4">
    <source>
        <dbReference type="ARBA" id="ARBA00022692"/>
    </source>
</evidence>
<keyword evidence="7 9" id="KW-0472">Membrane</keyword>
<feature type="transmembrane region" description="Helical" evidence="9">
    <location>
        <begin position="134"/>
        <end position="159"/>
    </location>
</feature>
<evidence type="ECO:0000256" key="9">
    <source>
        <dbReference type="SAM" id="Phobius"/>
    </source>
</evidence>
<dbReference type="EMBL" id="CAKMRJ010003334">
    <property type="protein sequence ID" value="CAH1430584.1"/>
    <property type="molecule type" value="Genomic_DNA"/>
</dbReference>
<proteinExistence type="inferred from homology"/>
<evidence type="ECO:0000256" key="3">
    <source>
        <dbReference type="ARBA" id="ARBA00020820"/>
    </source>
</evidence>
<evidence type="ECO:0000313" key="11">
    <source>
        <dbReference type="Proteomes" id="UP001157418"/>
    </source>
</evidence>
<comment type="similarity">
    <text evidence="2">Belongs to the EMC4 family.</text>
</comment>
<dbReference type="Proteomes" id="UP001157418">
    <property type="component" value="Unassembled WGS sequence"/>
</dbReference>
<evidence type="ECO:0000256" key="1">
    <source>
        <dbReference type="ARBA" id="ARBA00004477"/>
    </source>
</evidence>
<evidence type="ECO:0000256" key="7">
    <source>
        <dbReference type="ARBA" id="ARBA00023136"/>
    </source>
</evidence>
<feature type="transmembrane region" description="Helical" evidence="9">
    <location>
        <begin position="179"/>
        <end position="199"/>
    </location>
</feature>
<comment type="caution">
    <text evidence="10">The sequence shown here is derived from an EMBL/GenBank/DDBJ whole genome shotgun (WGS) entry which is preliminary data.</text>
</comment>